<dbReference type="InterPro" id="IPR051571">
    <property type="entry name" value="N-CoR_corepressor"/>
</dbReference>
<dbReference type="Pfam" id="PF00249">
    <property type="entry name" value="Myb_DNA-binding"/>
    <property type="match status" value="2"/>
</dbReference>
<name>A0A1X6MYE8_9APHY</name>
<dbReference type="PROSITE" id="PS51293">
    <property type="entry name" value="SANT"/>
    <property type="match status" value="2"/>
</dbReference>
<feature type="region of interest" description="Disordered" evidence="6">
    <location>
        <begin position="253"/>
        <end position="379"/>
    </location>
</feature>
<dbReference type="CDD" id="cd00167">
    <property type="entry name" value="SANT"/>
    <property type="match status" value="1"/>
</dbReference>
<gene>
    <name evidence="8" type="ORF">POSPLADRAFT_1170919</name>
</gene>
<organism evidence="8 9">
    <name type="scientific">Postia placenta MAD-698-R-SB12</name>
    <dbReference type="NCBI Taxonomy" id="670580"/>
    <lineage>
        <taxon>Eukaryota</taxon>
        <taxon>Fungi</taxon>
        <taxon>Dikarya</taxon>
        <taxon>Basidiomycota</taxon>
        <taxon>Agaricomycotina</taxon>
        <taxon>Agaricomycetes</taxon>
        <taxon>Polyporales</taxon>
        <taxon>Adustoporiaceae</taxon>
        <taxon>Rhodonia</taxon>
    </lineage>
</organism>
<dbReference type="FunFam" id="1.10.10.60:FF:000012">
    <property type="entry name" value="Metastasis-associated 1 family, member 3"/>
    <property type="match status" value="1"/>
</dbReference>
<keyword evidence="3" id="KW-0862">Zinc</keyword>
<dbReference type="SMART" id="SM00717">
    <property type="entry name" value="SANT"/>
    <property type="match status" value="2"/>
</dbReference>
<keyword evidence="5" id="KW-0539">Nucleus</keyword>
<dbReference type="GO" id="GO:0006357">
    <property type="term" value="P:regulation of transcription by RNA polymerase II"/>
    <property type="evidence" value="ECO:0007669"/>
    <property type="project" value="TreeGrafter"/>
</dbReference>
<feature type="region of interest" description="Disordered" evidence="6">
    <location>
        <begin position="467"/>
        <end position="535"/>
    </location>
</feature>
<reference evidence="8 9" key="1">
    <citation type="submission" date="2017-04" db="EMBL/GenBank/DDBJ databases">
        <title>Genome Sequence of the Model Brown-Rot Fungus Postia placenta SB12.</title>
        <authorList>
            <consortium name="DOE Joint Genome Institute"/>
            <person name="Gaskell J."/>
            <person name="Kersten P."/>
            <person name="Larrondo L.F."/>
            <person name="Canessa P."/>
            <person name="Martinez D."/>
            <person name="Hibbett D."/>
            <person name="Schmoll M."/>
            <person name="Kubicek C.P."/>
            <person name="Martinez A.T."/>
            <person name="Yadav J."/>
            <person name="Master E."/>
            <person name="Magnuson J.K."/>
            <person name="James T."/>
            <person name="Yaver D."/>
            <person name="Berka R."/>
            <person name="Labutti K."/>
            <person name="Lipzen A."/>
            <person name="Aerts A."/>
            <person name="Barry K."/>
            <person name="Henrissat B."/>
            <person name="Blanchette R."/>
            <person name="Grigoriev I."/>
            <person name="Cullen D."/>
        </authorList>
    </citation>
    <scope>NUCLEOTIDE SEQUENCE [LARGE SCALE GENOMIC DNA]</scope>
    <source>
        <strain evidence="8 9">MAD-698-R-SB12</strain>
    </source>
</reference>
<feature type="domain" description="SANT" evidence="7">
    <location>
        <begin position="416"/>
        <end position="462"/>
    </location>
</feature>
<dbReference type="PANTHER" id="PTHR13992:SF39">
    <property type="entry name" value="SMRTER, ISOFORM G"/>
    <property type="match status" value="1"/>
</dbReference>
<feature type="domain" description="SANT" evidence="7">
    <location>
        <begin position="196"/>
        <end position="244"/>
    </location>
</feature>
<dbReference type="Proteomes" id="UP000194127">
    <property type="component" value="Unassembled WGS sequence"/>
</dbReference>
<dbReference type="Gene3D" id="1.20.58.1880">
    <property type="match status" value="1"/>
</dbReference>
<dbReference type="GO" id="GO:0034967">
    <property type="term" value="C:Set3 complex"/>
    <property type="evidence" value="ECO:0007669"/>
    <property type="project" value="TreeGrafter"/>
</dbReference>
<dbReference type="OrthoDB" id="10258692at2759"/>
<feature type="compositionally biased region" description="Polar residues" evidence="6">
    <location>
        <begin position="489"/>
        <end position="502"/>
    </location>
</feature>
<keyword evidence="1" id="KW-0479">Metal-binding</keyword>
<evidence type="ECO:0000256" key="6">
    <source>
        <dbReference type="SAM" id="MobiDB-lite"/>
    </source>
</evidence>
<evidence type="ECO:0000256" key="2">
    <source>
        <dbReference type="ARBA" id="ARBA00022771"/>
    </source>
</evidence>
<evidence type="ECO:0000259" key="7">
    <source>
        <dbReference type="PROSITE" id="PS51293"/>
    </source>
</evidence>
<keyword evidence="9" id="KW-1185">Reference proteome</keyword>
<dbReference type="GO" id="GO:0008270">
    <property type="term" value="F:zinc ion binding"/>
    <property type="evidence" value="ECO:0007669"/>
    <property type="project" value="UniProtKB-KW"/>
</dbReference>
<dbReference type="EMBL" id="KZ110599">
    <property type="protein sequence ID" value="OSX61213.1"/>
    <property type="molecule type" value="Genomic_DNA"/>
</dbReference>
<dbReference type="SUPFAM" id="SSF46689">
    <property type="entry name" value="Homeodomain-like"/>
    <property type="match status" value="2"/>
</dbReference>
<feature type="compositionally biased region" description="Basic and acidic residues" evidence="6">
    <location>
        <begin position="511"/>
        <end position="520"/>
    </location>
</feature>
<dbReference type="InterPro" id="IPR017884">
    <property type="entry name" value="SANT_dom"/>
</dbReference>
<dbReference type="GO" id="GO:0003677">
    <property type="term" value="F:DNA binding"/>
    <property type="evidence" value="ECO:0007669"/>
    <property type="project" value="UniProtKB-KW"/>
</dbReference>
<dbReference type="RefSeq" id="XP_024338007.1">
    <property type="nucleotide sequence ID" value="XM_024488111.1"/>
</dbReference>
<dbReference type="PANTHER" id="PTHR13992">
    <property type="entry name" value="NUCLEAR RECEPTOR CO-REPRESSOR RELATED NCOR"/>
    <property type="match status" value="1"/>
</dbReference>
<dbReference type="STRING" id="670580.A0A1X6MYE8"/>
<evidence type="ECO:0000313" key="9">
    <source>
        <dbReference type="Proteomes" id="UP000194127"/>
    </source>
</evidence>
<protein>
    <recommendedName>
        <fullName evidence="7">SANT domain-containing protein</fullName>
    </recommendedName>
</protein>
<evidence type="ECO:0000256" key="3">
    <source>
        <dbReference type="ARBA" id="ARBA00022833"/>
    </source>
</evidence>
<dbReference type="InterPro" id="IPR001005">
    <property type="entry name" value="SANT/Myb"/>
</dbReference>
<feature type="compositionally biased region" description="Basic and acidic residues" evidence="6">
    <location>
        <begin position="275"/>
        <end position="285"/>
    </location>
</feature>
<proteinExistence type="predicted"/>
<dbReference type="GeneID" id="36333060"/>
<keyword evidence="2" id="KW-0863">Zinc-finger</keyword>
<keyword evidence="4" id="KW-0238">DNA-binding</keyword>
<evidence type="ECO:0000313" key="8">
    <source>
        <dbReference type="EMBL" id="OSX61213.1"/>
    </source>
</evidence>
<dbReference type="InterPro" id="IPR009057">
    <property type="entry name" value="Homeodomain-like_sf"/>
</dbReference>
<accession>A0A1X6MYE8</accession>
<dbReference type="Gene3D" id="1.10.10.60">
    <property type="entry name" value="Homeodomain-like"/>
    <property type="match status" value="1"/>
</dbReference>
<evidence type="ECO:0000256" key="1">
    <source>
        <dbReference type="ARBA" id="ARBA00022723"/>
    </source>
</evidence>
<evidence type="ECO:0000256" key="4">
    <source>
        <dbReference type="ARBA" id="ARBA00023125"/>
    </source>
</evidence>
<feature type="compositionally biased region" description="Basic residues" evidence="6">
    <location>
        <begin position="255"/>
        <end position="269"/>
    </location>
</feature>
<sequence>MTRLRCDRQTREERVAPVFLANLATAESPSATVDPDDVIRDVFKGERLKTREDAFARARPSLQALFEQRQAFLAEKVQKLRGEYLALHQRWLVHCAKLDEVAKAAALEEAAATAGRTTRRSAALGDAVRTDLEMEQIIASLGNEELTDANHLAARNAAVIPDMISVEKGAVDYAFDDTNNPVEDTASFYTPNTCLEEWSEEEITILKEKYALYPKQFGIISDFLPLKTTAQCVTFYYLHKKTMIDFREIVAQHNQGKRRRGGRRDKKKGNALLTDIRKHDEELSRDSTPNGPVTRRRRRDPTAAEARRSGPSRRGTTQFENSPLSTPTPDPEPEPRRRRRAPKLTAKAVASLEQEADEDPTDLESKPRRGRRGRKVKETVVSPDMSDMPALYNETRFIDQTELTSRRRVPPGAVYWSEEDKELFLRLLSQYGDDFKRIAASMPNKTTIQVSVFYKANMAQLNLARVAASAPKRSPTPDTGTDLWKESSQHGSGVITPSTRASTPAALGHEPQLRTNERTRSARGRSTGGDKMQQSMSEFAAATSSSSFQFHSTSPEIMQAQYGSGASMGMGNPAAFNAVGMPLGDPIPMAGGSSAPLTTTFPSSFAYANLSPSHFAGEPRLPPRATPLRGVTPPNAPAAGTTMMFDAAMFTQPPWAFRSYNSQGASTSGPPQMPTALQTTEDLVAYLEHRSLVTEKRPSDDFM</sequence>
<dbReference type="AlphaFoldDB" id="A0A1X6MYE8"/>
<evidence type="ECO:0000256" key="5">
    <source>
        <dbReference type="ARBA" id="ARBA00023242"/>
    </source>
</evidence>